<dbReference type="Proteomes" id="UP000182160">
    <property type="component" value="Unassembled WGS sequence"/>
</dbReference>
<evidence type="ECO:0000313" key="1">
    <source>
        <dbReference type="EMBL" id="SEN61601.1"/>
    </source>
</evidence>
<accession>A0A1H8I061</accession>
<organism evidence="1 2">
    <name type="scientific">Roseovarius tolerans</name>
    <dbReference type="NCBI Taxonomy" id="74031"/>
    <lineage>
        <taxon>Bacteria</taxon>
        <taxon>Pseudomonadati</taxon>
        <taxon>Pseudomonadota</taxon>
        <taxon>Alphaproteobacteria</taxon>
        <taxon>Rhodobacterales</taxon>
        <taxon>Roseobacteraceae</taxon>
        <taxon>Roseovarius</taxon>
    </lineage>
</organism>
<sequence length="53" mass="6000">MTISQQTQSDLATILETLDQRIHELTEDPVASPAERERHLLSSLRNEVAILTK</sequence>
<name>A0A1H8I061_9RHOB</name>
<gene>
    <name evidence="1" type="ORF">SAMN04488077_1223</name>
</gene>
<reference evidence="1 2" key="1">
    <citation type="submission" date="2016-10" db="EMBL/GenBank/DDBJ databases">
        <authorList>
            <person name="de Groot N.N."/>
        </authorList>
    </citation>
    <scope>NUCLEOTIDE SEQUENCE [LARGE SCALE GENOMIC DNA]</scope>
    <source>
        <strain evidence="1 2">DSM 11457</strain>
    </source>
</reference>
<dbReference type="AlphaFoldDB" id="A0A1H8I061"/>
<evidence type="ECO:0000313" key="2">
    <source>
        <dbReference type="Proteomes" id="UP000182160"/>
    </source>
</evidence>
<protein>
    <submittedName>
        <fullName evidence="1">Uncharacterized protein</fullName>
    </submittedName>
</protein>
<dbReference type="EMBL" id="FOBO01000022">
    <property type="protein sequence ID" value="SEN61601.1"/>
    <property type="molecule type" value="Genomic_DNA"/>
</dbReference>
<proteinExistence type="predicted"/>